<dbReference type="PANTHER" id="PTHR34598:SF3">
    <property type="entry name" value="OXIDOREDUCTASE AN1597"/>
    <property type="match status" value="1"/>
</dbReference>
<dbReference type="EMBL" id="PDNA01000083">
    <property type="protein sequence ID" value="PGH15359.1"/>
    <property type="molecule type" value="Genomic_DNA"/>
</dbReference>
<evidence type="ECO:0008006" key="4">
    <source>
        <dbReference type="Google" id="ProtNLM"/>
    </source>
</evidence>
<keyword evidence="3" id="KW-1185">Reference proteome</keyword>
<evidence type="ECO:0000256" key="1">
    <source>
        <dbReference type="ARBA" id="ARBA00023604"/>
    </source>
</evidence>
<dbReference type="Proteomes" id="UP000224634">
    <property type="component" value="Unassembled WGS sequence"/>
</dbReference>
<evidence type="ECO:0000313" key="3">
    <source>
        <dbReference type="Proteomes" id="UP000224634"/>
    </source>
</evidence>
<dbReference type="STRING" id="1447883.A0A2B7Y2K5"/>
<accession>A0A2B7Y2K5</accession>
<dbReference type="NCBIfam" id="NF041278">
    <property type="entry name" value="CmcJ_NvfI_EfuI"/>
    <property type="match status" value="1"/>
</dbReference>
<comment type="similarity">
    <text evidence="1">Belongs to the asaB hydroxylase/desaturase family.</text>
</comment>
<dbReference type="PANTHER" id="PTHR34598">
    <property type="entry name" value="BLL6449 PROTEIN"/>
    <property type="match status" value="1"/>
</dbReference>
<reference evidence="2 3" key="1">
    <citation type="submission" date="2017-10" db="EMBL/GenBank/DDBJ databases">
        <title>Comparative genomics in systemic dimorphic fungi from Ajellomycetaceae.</title>
        <authorList>
            <person name="Munoz J.F."/>
            <person name="Mcewen J.G."/>
            <person name="Clay O.K."/>
            <person name="Cuomo C.A."/>
        </authorList>
    </citation>
    <scope>NUCLEOTIDE SEQUENCE [LARGE SCALE GENOMIC DNA]</scope>
    <source>
        <strain evidence="2 3">UAMH7299</strain>
    </source>
</reference>
<protein>
    <recommendedName>
        <fullName evidence="4">Methyltransferase</fullName>
    </recommendedName>
</protein>
<dbReference type="AlphaFoldDB" id="A0A2B7Y2K5"/>
<organism evidence="2 3">
    <name type="scientific">Polytolypa hystricis (strain UAMH7299)</name>
    <dbReference type="NCBI Taxonomy" id="1447883"/>
    <lineage>
        <taxon>Eukaryota</taxon>
        <taxon>Fungi</taxon>
        <taxon>Dikarya</taxon>
        <taxon>Ascomycota</taxon>
        <taxon>Pezizomycotina</taxon>
        <taxon>Eurotiomycetes</taxon>
        <taxon>Eurotiomycetidae</taxon>
        <taxon>Onygenales</taxon>
        <taxon>Onygenales incertae sedis</taxon>
        <taxon>Polytolypa</taxon>
    </lineage>
</organism>
<dbReference type="GO" id="GO:0016491">
    <property type="term" value="F:oxidoreductase activity"/>
    <property type="evidence" value="ECO:0007669"/>
    <property type="project" value="InterPro"/>
</dbReference>
<dbReference type="InterPro" id="IPR044053">
    <property type="entry name" value="AsaB-like"/>
</dbReference>
<evidence type="ECO:0000313" key="2">
    <source>
        <dbReference type="EMBL" id="PGH15359.1"/>
    </source>
</evidence>
<sequence length="266" mass="31117">MATYTSVMRFIGPGLKENELPFIRTNPAPEYKYMNFEWVDRDVQITDARPQRGEFSLDSHGFAYRDDPEGATPAMLQLLRDNNAEQIKKVYYPHIEQLIKEETGASRVVIFDHTSRKRRPELGMYENPTGKEQPATMVHCDQSTKGALRRLEQNVEGDIDEILKKRVIMINIWRPLRGPVEDWPLATMDYRTCHPKTIYPTDLLNNTDEYRGQTVTFGYTDEQKWYYLDAQKTNEVILIKIWDSKDDVDAKREPYFFTVLATSLYS</sequence>
<dbReference type="OrthoDB" id="412788at2759"/>
<name>A0A2B7Y2K5_POLH7</name>
<comment type="caution">
    <text evidence="2">The sequence shown here is derived from an EMBL/GenBank/DDBJ whole genome shotgun (WGS) entry which is preliminary data.</text>
</comment>
<gene>
    <name evidence="2" type="ORF">AJ80_05543</name>
</gene>
<proteinExistence type="inferred from homology"/>